<evidence type="ECO:0000313" key="1">
    <source>
        <dbReference type="EMBL" id="KAJ3814017.1"/>
    </source>
</evidence>
<evidence type="ECO:0000313" key="2">
    <source>
        <dbReference type="Proteomes" id="UP001163835"/>
    </source>
</evidence>
<sequence>MSACVKNQNADHIHSLFPPTCVILASIYSSANNSAFNSPAGMLGHQQLPSLSPQPPHLGLGLNSGYNSNSNDFNPSNSPSPPSSSAGIRLPNAPLSDIAEYRSNSGNMNGEYNSGEYIEYNEYEYDRNNNEPELGYPESYDSPYLNNYNRLPTSVSPSPHPRTPHSLPLPLSSTNSPYSGSHLGSPHLGSPHLGSPGNMAPSPLAEAQLLQAQASAGSSSNGSTSTLMDISSSPETLVNPDSANTKISPMLMPPSLSRELTAPVGSGQRNKSHTISASTPYEAYLNASREARGQERMLYGTPRERSGSVSSAYSTHSASSASSAHSSRASSILLSARSVHASLPEIEGDDTVLVNVSGSMDELHMGLGGLHEMHETLDPSVLHGERV</sequence>
<protein>
    <submittedName>
        <fullName evidence="1">Uncharacterized protein</fullName>
    </submittedName>
</protein>
<gene>
    <name evidence="1" type="ORF">F5876DRAFT_73336</name>
</gene>
<proteinExistence type="predicted"/>
<accession>A0ACC1UA73</accession>
<comment type="caution">
    <text evidence="1">The sequence shown here is derived from an EMBL/GenBank/DDBJ whole genome shotgun (WGS) entry which is preliminary data.</text>
</comment>
<dbReference type="Proteomes" id="UP001163835">
    <property type="component" value="Unassembled WGS sequence"/>
</dbReference>
<dbReference type="EMBL" id="MU794978">
    <property type="protein sequence ID" value="KAJ3814017.1"/>
    <property type="molecule type" value="Genomic_DNA"/>
</dbReference>
<organism evidence="1 2">
    <name type="scientific">Lentinula aff. lateritia</name>
    <dbReference type="NCBI Taxonomy" id="2804960"/>
    <lineage>
        <taxon>Eukaryota</taxon>
        <taxon>Fungi</taxon>
        <taxon>Dikarya</taxon>
        <taxon>Basidiomycota</taxon>
        <taxon>Agaricomycotina</taxon>
        <taxon>Agaricomycetes</taxon>
        <taxon>Agaricomycetidae</taxon>
        <taxon>Agaricales</taxon>
        <taxon>Marasmiineae</taxon>
        <taxon>Omphalotaceae</taxon>
        <taxon>Lentinula</taxon>
    </lineage>
</organism>
<name>A0ACC1UA73_9AGAR</name>
<reference evidence="1" key="1">
    <citation type="submission" date="2022-09" db="EMBL/GenBank/DDBJ databases">
        <title>A Global Phylogenomic Analysis of the Shiitake Genus Lentinula.</title>
        <authorList>
            <consortium name="DOE Joint Genome Institute"/>
            <person name="Sierra-Patev S."/>
            <person name="Min B."/>
            <person name="Naranjo-Ortiz M."/>
            <person name="Looney B."/>
            <person name="Konkel Z."/>
            <person name="Slot J.C."/>
            <person name="Sakamoto Y."/>
            <person name="Steenwyk J.L."/>
            <person name="Rokas A."/>
            <person name="Carro J."/>
            <person name="Camarero S."/>
            <person name="Ferreira P."/>
            <person name="Molpeceres G."/>
            <person name="Ruiz-Duenas F.J."/>
            <person name="Serrano A."/>
            <person name="Henrissat B."/>
            <person name="Drula E."/>
            <person name="Hughes K.W."/>
            <person name="Mata J.L."/>
            <person name="Ishikawa N.K."/>
            <person name="Vargas-Isla R."/>
            <person name="Ushijima S."/>
            <person name="Smith C.A."/>
            <person name="Ahrendt S."/>
            <person name="Andreopoulos W."/>
            <person name="He G."/>
            <person name="Labutti K."/>
            <person name="Lipzen A."/>
            <person name="Ng V."/>
            <person name="Riley R."/>
            <person name="Sandor L."/>
            <person name="Barry K."/>
            <person name="Martinez A.T."/>
            <person name="Xiao Y."/>
            <person name="Gibbons J.G."/>
            <person name="Terashima K."/>
            <person name="Grigoriev I.V."/>
            <person name="Hibbett D.S."/>
        </authorList>
    </citation>
    <scope>NUCLEOTIDE SEQUENCE</scope>
    <source>
        <strain evidence="1">TMI1499</strain>
    </source>
</reference>
<keyword evidence="2" id="KW-1185">Reference proteome</keyword>